<dbReference type="Proteomes" id="UP000094285">
    <property type="component" value="Unassembled WGS sequence"/>
</dbReference>
<keyword evidence="8" id="KW-0256">Endoplasmic reticulum</keyword>
<evidence type="ECO:0000256" key="9">
    <source>
        <dbReference type="ARBA" id="ARBA00022968"/>
    </source>
</evidence>
<evidence type="ECO:0000256" key="1">
    <source>
        <dbReference type="ARBA" id="ARBA00004389"/>
    </source>
</evidence>
<evidence type="ECO:0000259" key="13">
    <source>
        <dbReference type="Pfam" id="PF00535"/>
    </source>
</evidence>
<keyword evidence="10" id="KW-1133">Transmembrane helix</keyword>
<evidence type="ECO:0000256" key="12">
    <source>
        <dbReference type="ARBA" id="ARBA00045097"/>
    </source>
</evidence>
<evidence type="ECO:0000256" key="7">
    <source>
        <dbReference type="ARBA" id="ARBA00022692"/>
    </source>
</evidence>
<comment type="catalytic activity">
    <reaction evidence="12">
        <text>a di-trans,poly-cis-dolichyl phosphate + UDP-alpha-D-glucose = a di-trans,poly-cis-dolichyl beta-D-glucosyl phosphate + UDP</text>
        <dbReference type="Rhea" id="RHEA:15401"/>
        <dbReference type="Rhea" id="RHEA-COMP:19498"/>
        <dbReference type="Rhea" id="RHEA-COMP:19502"/>
        <dbReference type="ChEBI" id="CHEBI:57525"/>
        <dbReference type="ChEBI" id="CHEBI:57683"/>
        <dbReference type="ChEBI" id="CHEBI:58223"/>
        <dbReference type="ChEBI" id="CHEBI:58885"/>
        <dbReference type="EC" id="2.4.1.117"/>
    </reaction>
    <physiologicalReaction direction="left-to-right" evidence="12">
        <dbReference type="Rhea" id="RHEA:15402"/>
    </physiologicalReaction>
</comment>
<evidence type="ECO:0000256" key="4">
    <source>
        <dbReference type="ARBA" id="ARBA00012583"/>
    </source>
</evidence>
<evidence type="ECO:0000256" key="6">
    <source>
        <dbReference type="ARBA" id="ARBA00022679"/>
    </source>
</evidence>
<sequence>MISVTQVVLLLSVIGAVGLLTVYGAVVIFSHTPRRVVASELKYKTTGDEEGELPPTANAGIKRDHEGIVLSVVIPCYNERKRLGTMLDESLPFLQRKFRNQYEVLIVDDGSNDGTGDYALQKAVEHGLAPHVMRVVTLAHNRGKGGAVAHGLLHVRGEYGLFVDADGATQFSDLDGWTDQLGTTAPGVVVGSRAHMVNTDAVVKRTFIRNLLMRGLHVLVYIFGVRSVRDTQCGFKLFNYDAIRLIFPNLHNERWIFDVEVLLLAEMQGIPITENAVCWKEIDGSKVNLAKDSIDMAVDLVITRLAYLFGIYKVEGKKDV</sequence>
<dbReference type="InterPro" id="IPR029044">
    <property type="entry name" value="Nucleotide-diphossugar_trans"/>
</dbReference>
<evidence type="ECO:0000256" key="8">
    <source>
        <dbReference type="ARBA" id="ARBA00022824"/>
    </source>
</evidence>
<dbReference type="InterPro" id="IPR035518">
    <property type="entry name" value="DPG_synthase"/>
</dbReference>
<evidence type="ECO:0000256" key="10">
    <source>
        <dbReference type="ARBA" id="ARBA00022989"/>
    </source>
</evidence>
<dbReference type="OrthoDB" id="3784at2759"/>
<reference evidence="15" key="1">
    <citation type="submission" date="2016-05" db="EMBL/GenBank/DDBJ databases">
        <title>Comparative genomics of biotechnologically important yeasts.</title>
        <authorList>
            <consortium name="DOE Joint Genome Institute"/>
            <person name="Riley R."/>
            <person name="Haridas S."/>
            <person name="Wolfe K.H."/>
            <person name="Lopes M.R."/>
            <person name="Hittinger C.T."/>
            <person name="Goker M."/>
            <person name="Salamov A."/>
            <person name="Wisecaver J."/>
            <person name="Long T.M."/>
            <person name="Aerts A.L."/>
            <person name="Barry K."/>
            <person name="Choi C."/>
            <person name="Clum A."/>
            <person name="Coughlan A.Y."/>
            <person name="Deshpande S."/>
            <person name="Douglass A.P."/>
            <person name="Hanson S.J."/>
            <person name="Klenk H.-P."/>
            <person name="Labutti K."/>
            <person name="Lapidus A."/>
            <person name="Lindquist E."/>
            <person name="Lipzen A."/>
            <person name="Meier-Kolthoff J.P."/>
            <person name="Ohm R.A."/>
            <person name="Otillar R.P."/>
            <person name="Pangilinan J."/>
            <person name="Peng Y."/>
            <person name="Rokas A."/>
            <person name="Rosa C.A."/>
            <person name="Scheuner C."/>
            <person name="Sibirny A.A."/>
            <person name="Slot J.C."/>
            <person name="Stielow J.B."/>
            <person name="Sun H."/>
            <person name="Kurtzman C.P."/>
            <person name="Blackwell M."/>
            <person name="Grigoriev I.V."/>
            <person name="Jeffries T.W."/>
        </authorList>
    </citation>
    <scope>NUCLEOTIDE SEQUENCE [LARGE SCALE GENOMIC DNA]</scope>
    <source>
        <strain evidence="15">NRRL Y-17324</strain>
    </source>
</reference>
<dbReference type="GO" id="GO:0005789">
    <property type="term" value="C:endoplasmic reticulum membrane"/>
    <property type="evidence" value="ECO:0007669"/>
    <property type="project" value="UniProtKB-SubCell"/>
</dbReference>
<dbReference type="EMBL" id="KV453909">
    <property type="protein sequence ID" value="ODV82168.1"/>
    <property type="molecule type" value="Genomic_DNA"/>
</dbReference>
<evidence type="ECO:0000313" key="15">
    <source>
        <dbReference type="Proteomes" id="UP000094285"/>
    </source>
</evidence>
<accession>A0A1E4SRN9</accession>
<organism evidence="14 15">
    <name type="scientific">Suhomyces tanzawaensis NRRL Y-17324</name>
    <dbReference type="NCBI Taxonomy" id="984487"/>
    <lineage>
        <taxon>Eukaryota</taxon>
        <taxon>Fungi</taxon>
        <taxon>Dikarya</taxon>
        <taxon>Ascomycota</taxon>
        <taxon>Saccharomycotina</taxon>
        <taxon>Pichiomycetes</taxon>
        <taxon>Debaryomycetaceae</taxon>
        <taxon>Suhomyces</taxon>
    </lineage>
</organism>
<comment type="similarity">
    <text evidence="3">Belongs to the glycosyltransferase 2 family.</text>
</comment>
<dbReference type="PANTHER" id="PTHR10859:SF91">
    <property type="entry name" value="DOLICHYL-PHOSPHATE BETA-GLUCOSYLTRANSFERASE"/>
    <property type="match status" value="1"/>
</dbReference>
<dbReference type="STRING" id="984487.A0A1E4SRN9"/>
<proteinExistence type="inferred from homology"/>
<dbReference type="SUPFAM" id="SSF53448">
    <property type="entry name" value="Nucleotide-diphospho-sugar transferases"/>
    <property type="match status" value="1"/>
</dbReference>
<keyword evidence="9" id="KW-0735">Signal-anchor</keyword>
<keyword evidence="7" id="KW-0812">Transmembrane</keyword>
<protein>
    <recommendedName>
        <fullName evidence="4">dolichyl-phosphate beta-glucosyltransferase</fullName>
        <ecNumber evidence="4">2.4.1.117</ecNumber>
    </recommendedName>
</protein>
<dbReference type="AlphaFoldDB" id="A0A1E4SRN9"/>
<name>A0A1E4SRN9_9ASCO</name>
<keyword evidence="11" id="KW-0472">Membrane</keyword>
<keyword evidence="6 14" id="KW-0808">Transferase</keyword>
<dbReference type="GO" id="GO:0006487">
    <property type="term" value="P:protein N-linked glycosylation"/>
    <property type="evidence" value="ECO:0007669"/>
    <property type="project" value="EnsemblFungi"/>
</dbReference>
<dbReference type="RefSeq" id="XP_020067290.1">
    <property type="nucleotide sequence ID" value="XM_020209294.1"/>
</dbReference>
<evidence type="ECO:0000256" key="11">
    <source>
        <dbReference type="ARBA" id="ARBA00023136"/>
    </source>
</evidence>
<dbReference type="GeneID" id="30983430"/>
<keyword evidence="15" id="KW-1185">Reference proteome</keyword>
<evidence type="ECO:0000256" key="3">
    <source>
        <dbReference type="ARBA" id="ARBA00006739"/>
    </source>
</evidence>
<evidence type="ECO:0000256" key="2">
    <source>
        <dbReference type="ARBA" id="ARBA00004922"/>
    </source>
</evidence>
<dbReference type="PANTHER" id="PTHR10859">
    <property type="entry name" value="GLYCOSYL TRANSFERASE"/>
    <property type="match status" value="1"/>
</dbReference>
<dbReference type="Gene3D" id="3.90.550.10">
    <property type="entry name" value="Spore Coat Polysaccharide Biosynthesis Protein SpsA, Chain A"/>
    <property type="match status" value="1"/>
</dbReference>
<dbReference type="Pfam" id="PF00535">
    <property type="entry name" value="Glycos_transf_2"/>
    <property type="match status" value="1"/>
</dbReference>
<dbReference type="EC" id="2.4.1.117" evidence="4"/>
<dbReference type="CDD" id="cd04188">
    <property type="entry name" value="DPG_synthase"/>
    <property type="match status" value="1"/>
</dbReference>
<keyword evidence="5" id="KW-0328">Glycosyltransferase</keyword>
<comment type="pathway">
    <text evidence="2">Protein modification; protein glycosylation.</text>
</comment>
<feature type="domain" description="Glycosyltransferase 2-like" evidence="13">
    <location>
        <begin position="71"/>
        <end position="196"/>
    </location>
</feature>
<evidence type="ECO:0000313" key="14">
    <source>
        <dbReference type="EMBL" id="ODV82168.1"/>
    </source>
</evidence>
<comment type="subcellular location">
    <subcellularLocation>
        <location evidence="1">Endoplasmic reticulum membrane</location>
        <topology evidence="1">Single-pass membrane protein</topology>
    </subcellularLocation>
</comment>
<dbReference type="InterPro" id="IPR001173">
    <property type="entry name" value="Glyco_trans_2-like"/>
</dbReference>
<evidence type="ECO:0000256" key="5">
    <source>
        <dbReference type="ARBA" id="ARBA00022676"/>
    </source>
</evidence>
<gene>
    <name evidence="14" type="ORF">CANTADRAFT_46113</name>
</gene>
<dbReference type="GO" id="GO:0004581">
    <property type="term" value="F:dolichyl-phosphate beta-glucosyltransferase activity"/>
    <property type="evidence" value="ECO:0007669"/>
    <property type="project" value="UniProtKB-EC"/>
</dbReference>